<dbReference type="Proteomes" id="UP000799767">
    <property type="component" value="Unassembled WGS sequence"/>
</dbReference>
<keyword evidence="3" id="KW-1185">Reference proteome</keyword>
<sequence length="289" mass="31977">MSGRRRWSRRVVSGCSGDFLETQPRRKHGHSTYVAEEVAGREPRNPISLPRPRPAVRGAHLAPNSTSVSRRPHITSTVTPAITSPRTVIHYATAPLLHLLSRQANQDFLDCIACASKNQTHRVYHSDAPAASIRVSCPVCSNDLSTPTTPRQHTSKHPARECSCMKPRRPSLGPGAGALDFRAAAVTASMHRHSALQHEQSNRLVAECGMTHTSHVCVDQSCGLRCSLQVYMLLRTVPFCDSAAACHKRHALHYRAAWLHISTSYVMHDIYRHLPPHAQPNTSDVCYCI</sequence>
<feature type="region of interest" description="Disordered" evidence="1">
    <location>
        <begin position="37"/>
        <end position="79"/>
    </location>
</feature>
<name>A0A6A6Q4G3_9PEZI</name>
<protein>
    <submittedName>
        <fullName evidence="2">Uncharacterized protein</fullName>
    </submittedName>
</protein>
<reference evidence="2" key="1">
    <citation type="journal article" date="2020" name="Stud. Mycol.">
        <title>101 Dothideomycetes genomes: a test case for predicting lifestyles and emergence of pathogens.</title>
        <authorList>
            <person name="Haridas S."/>
            <person name="Albert R."/>
            <person name="Binder M."/>
            <person name="Bloem J."/>
            <person name="Labutti K."/>
            <person name="Salamov A."/>
            <person name="Andreopoulos B."/>
            <person name="Baker S."/>
            <person name="Barry K."/>
            <person name="Bills G."/>
            <person name="Bluhm B."/>
            <person name="Cannon C."/>
            <person name="Castanera R."/>
            <person name="Culley D."/>
            <person name="Daum C."/>
            <person name="Ezra D."/>
            <person name="Gonzalez J."/>
            <person name="Henrissat B."/>
            <person name="Kuo A."/>
            <person name="Liang C."/>
            <person name="Lipzen A."/>
            <person name="Lutzoni F."/>
            <person name="Magnuson J."/>
            <person name="Mondo S."/>
            <person name="Nolan M."/>
            <person name="Ohm R."/>
            <person name="Pangilinan J."/>
            <person name="Park H.-J."/>
            <person name="Ramirez L."/>
            <person name="Alfaro M."/>
            <person name="Sun H."/>
            <person name="Tritt A."/>
            <person name="Yoshinaga Y."/>
            <person name="Zwiers L.-H."/>
            <person name="Turgeon B."/>
            <person name="Goodwin S."/>
            <person name="Spatafora J."/>
            <person name="Crous P."/>
            <person name="Grigoriev I."/>
        </authorList>
    </citation>
    <scope>NUCLEOTIDE SEQUENCE</scope>
    <source>
        <strain evidence="2">CBS 113389</strain>
    </source>
</reference>
<dbReference type="EMBL" id="MU001631">
    <property type="protein sequence ID" value="KAF2487290.1"/>
    <property type="molecule type" value="Genomic_DNA"/>
</dbReference>
<accession>A0A6A6Q4G3</accession>
<gene>
    <name evidence="2" type="ORF">BDY17DRAFT_8062</name>
</gene>
<evidence type="ECO:0000313" key="2">
    <source>
        <dbReference type="EMBL" id="KAF2487290.1"/>
    </source>
</evidence>
<organism evidence="2 3">
    <name type="scientific">Neohortaea acidophila</name>
    <dbReference type="NCBI Taxonomy" id="245834"/>
    <lineage>
        <taxon>Eukaryota</taxon>
        <taxon>Fungi</taxon>
        <taxon>Dikarya</taxon>
        <taxon>Ascomycota</taxon>
        <taxon>Pezizomycotina</taxon>
        <taxon>Dothideomycetes</taxon>
        <taxon>Dothideomycetidae</taxon>
        <taxon>Mycosphaerellales</taxon>
        <taxon>Teratosphaeriaceae</taxon>
        <taxon>Neohortaea</taxon>
    </lineage>
</organism>
<dbReference type="GeneID" id="54479728"/>
<dbReference type="AlphaFoldDB" id="A0A6A6Q4G3"/>
<feature type="compositionally biased region" description="Polar residues" evidence="1">
    <location>
        <begin position="63"/>
        <end position="79"/>
    </location>
</feature>
<evidence type="ECO:0000256" key="1">
    <source>
        <dbReference type="SAM" id="MobiDB-lite"/>
    </source>
</evidence>
<dbReference type="RefSeq" id="XP_033593859.1">
    <property type="nucleotide sequence ID" value="XM_033738727.1"/>
</dbReference>
<proteinExistence type="predicted"/>
<evidence type="ECO:0000313" key="3">
    <source>
        <dbReference type="Proteomes" id="UP000799767"/>
    </source>
</evidence>